<dbReference type="OrthoDB" id="7477527at2759"/>
<name>A0A5J4WWA4_9EUKA</name>
<dbReference type="AlphaFoldDB" id="A0A5J4WWA4"/>
<keyword evidence="1" id="KW-0472">Membrane</keyword>
<keyword evidence="1" id="KW-1133">Transmembrane helix</keyword>
<accession>A0A5J4WWA4</accession>
<organism evidence="2 3">
    <name type="scientific">Streblomastix strix</name>
    <dbReference type="NCBI Taxonomy" id="222440"/>
    <lineage>
        <taxon>Eukaryota</taxon>
        <taxon>Metamonada</taxon>
        <taxon>Preaxostyla</taxon>
        <taxon>Oxymonadida</taxon>
        <taxon>Streblomastigidae</taxon>
        <taxon>Streblomastix</taxon>
    </lineage>
</organism>
<evidence type="ECO:0000256" key="1">
    <source>
        <dbReference type="SAM" id="Phobius"/>
    </source>
</evidence>
<comment type="caution">
    <text evidence="2">The sequence shown here is derived from an EMBL/GenBank/DDBJ whole genome shotgun (WGS) entry which is preliminary data.</text>
</comment>
<feature type="transmembrane region" description="Helical" evidence="1">
    <location>
        <begin position="60"/>
        <end position="81"/>
    </location>
</feature>
<gene>
    <name evidence="2" type="ORF">EZS28_005679</name>
</gene>
<dbReference type="Proteomes" id="UP000324800">
    <property type="component" value="Unassembled WGS sequence"/>
</dbReference>
<proteinExistence type="predicted"/>
<protein>
    <submittedName>
        <fullName evidence="2">Uncharacterized protein</fullName>
    </submittedName>
</protein>
<evidence type="ECO:0000313" key="2">
    <source>
        <dbReference type="EMBL" id="KAA6398792.1"/>
    </source>
</evidence>
<keyword evidence="1" id="KW-0812">Transmembrane</keyword>
<reference evidence="2 3" key="1">
    <citation type="submission" date="2019-03" db="EMBL/GenBank/DDBJ databases">
        <title>Single cell metagenomics reveals metabolic interactions within the superorganism composed of flagellate Streblomastix strix and complex community of Bacteroidetes bacteria on its surface.</title>
        <authorList>
            <person name="Treitli S.C."/>
            <person name="Kolisko M."/>
            <person name="Husnik F."/>
            <person name="Keeling P."/>
            <person name="Hampl V."/>
        </authorList>
    </citation>
    <scope>NUCLEOTIDE SEQUENCE [LARGE SCALE GENOMIC DNA]</scope>
    <source>
        <strain evidence="2">ST1C</strain>
    </source>
</reference>
<evidence type="ECO:0000313" key="3">
    <source>
        <dbReference type="Proteomes" id="UP000324800"/>
    </source>
</evidence>
<dbReference type="EMBL" id="SNRW01000881">
    <property type="protein sequence ID" value="KAA6398792.1"/>
    <property type="molecule type" value="Genomic_DNA"/>
</dbReference>
<sequence length="114" mass="13692">MAIGGEEEEAEWLNVFLRPRKEEVFWIHPPIPKIEKVLIVQEKFKLKSIMIASWWSGQIWFTHLLTSISRYLIFGESYLILNQGKKMMKKNDMLQPWKIAVFIIDHKQNKEENY</sequence>